<proteinExistence type="predicted"/>
<evidence type="ECO:0000313" key="3">
    <source>
        <dbReference type="Proteomes" id="UP000054564"/>
    </source>
</evidence>
<reference evidence="3" key="1">
    <citation type="submission" date="2014-03" db="EMBL/GenBank/DDBJ databases">
        <title>The Genome Sequence of Puccinia striiformis f. sp. tritici PST-78.</title>
        <authorList>
            <consortium name="The Broad Institute Genome Sequencing Platform"/>
            <person name="Cuomo C."/>
            <person name="Hulbert S."/>
            <person name="Chen X."/>
            <person name="Walker B."/>
            <person name="Young S.K."/>
            <person name="Zeng Q."/>
            <person name="Gargeya S."/>
            <person name="Fitzgerald M."/>
            <person name="Haas B."/>
            <person name="Abouelleil A."/>
            <person name="Alvarado L."/>
            <person name="Arachchi H.M."/>
            <person name="Berlin A.M."/>
            <person name="Chapman S.B."/>
            <person name="Goldberg J."/>
            <person name="Griggs A."/>
            <person name="Gujja S."/>
            <person name="Hansen M."/>
            <person name="Howarth C."/>
            <person name="Imamovic A."/>
            <person name="Larimer J."/>
            <person name="McCowan C."/>
            <person name="Montmayeur A."/>
            <person name="Murphy C."/>
            <person name="Neiman D."/>
            <person name="Pearson M."/>
            <person name="Priest M."/>
            <person name="Roberts A."/>
            <person name="Saif S."/>
            <person name="Shea T."/>
            <person name="Sisk P."/>
            <person name="Sykes S."/>
            <person name="Wortman J."/>
            <person name="Nusbaum C."/>
            <person name="Birren B."/>
        </authorList>
    </citation>
    <scope>NUCLEOTIDE SEQUENCE [LARGE SCALE GENOMIC DNA]</scope>
    <source>
        <strain evidence="3">race PST-78</strain>
    </source>
</reference>
<evidence type="ECO:0000313" key="2">
    <source>
        <dbReference type="EMBL" id="KNE86763.1"/>
    </source>
</evidence>
<organism evidence="2 3">
    <name type="scientific">Puccinia striiformis f. sp. tritici PST-78</name>
    <dbReference type="NCBI Taxonomy" id="1165861"/>
    <lineage>
        <taxon>Eukaryota</taxon>
        <taxon>Fungi</taxon>
        <taxon>Dikarya</taxon>
        <taxon>Basidiomycota</taxon>
        <taxon>Pucciniomycotina</taxon>
        <taxon>Pucciniomycetes</taxon>
        <taxon>Pucciniales</taxon>
        <taxon>Pucciniaceae</taxon>
        <taxon>Puccinia</taxon>
    </lineage>
</organism>
<evidence type="ECO:0000256" key="1">
    <source>
        <dbReference type="SAM" id="MobiDB-lite"/>
    </source>
</evidence>
<dbReference type="Proteomes" id="UP000054564">
    <property type="component" value="Unassembled WGS sequence"/>
</dbReference>
<sequence length="113" mass="12479">YPPPSHPATRLRPAYYYSPAAGIPNPAPLNDPTINPTSTYAPEDHHHPNYTPGMGPWSNLPPPGAYDYEYWPHPPPHMHYPNFPLISESVAEASRLVVSIVTRGPVDQPYGKG</sequence>
<feature type="region of interest" description="Disordered" evidence="1">
    <location>
        <begin position="26"/>
        <end position="56"/>
    </location>
</feature>
<comment type="caution">
    <text evidence="2">The sequence shown here is derived from an EMBL/GenBank/DDBJ whole genome shotgun (WGS) entry which is preliminary data.</text>
</comment>
<keyword evidence="3" id="KW-1185">Reference proteome</keyword>
<gene>
    <name evidence="2" type="ORF">PSTG_19873</name>
</gene>
<dbReference type="EMBL" id="AJIL01008231">
    <property type="protein sequence ID" value="KNE86763.1"/>
    <property type="molecule type" value="Genomic_DNA"/>
</dbReference>
<feature type="non-terminal residue" evidence="2">
    <location>
        <position position="1"/>
    </location>
</feature>
<name>A0A0L0UIA3_9BASI</name>
<dbReference type="STRING" id="1165861.A0A0L0UIA3"/>
<dbReference type="AlphaFoldDB" id="A0A0L0UIA3"/>
<accession>A0A0L0UIA3</accession>
<protein>
    <submittedName>
        <fullName evidence="2">Uncharacterized protein</fullName>
    </submittedName>
</protein>